<evidence type="ECO:0000313" key="1">
    <source>
        <dbReference type="EMBL" id="TNN79480.1"/>
    </source>
</evidence>
<organism evidence="1 2">
    <name type="scientific">Liparis tanakae</name>
    <name type="common">Tanaka's snailfish</name>
    <dbReference type="NCBI Taxonomy" id="230148"/>
    <lineage>
        <taxon>Eukaryota</taxon>
        <taxon>Metazoa</taxon>
        <taxon>Chordata</taxon>
        <taxon>Craniata</taxon>
        <taxon>Vertebrata</taxon>
        <taxon>Euteleostomi</taxon>
        <taxon>Actinopterygii</taxon>
        <taxon>Neopterygii</taxon>
        <taxon>Teleostei</taxon>
        <taxon>Neoteleostei</taxon>
        <taxon>Acanthomorphata</taxon>
        <taxon>Eupercaria</taxon>
        <taxon>Perciformes</taxon>
        <taxon>Cottioidei</taxon>
        <taxon>Cottales</taxon>
        <taxon>Liparidae</taxon>
        <taxon>Liparis</taxon>
    </lineage>
</organism>
<sequence length="76" mass="8521">MSTCNFTRLKRGYRTPAISSGRLIAPSSVSSQAHSPQNSLLMYSIILAAKEKNLYERCLFKSAQCVIKECLVPWEP</sequence>
<dbReference type="EMBL" id="SRLO01000064">
    <property type="protein sequence ID" value="TNN79480.1"/>
    <property type="molecule type" value="Genomic_DNA"/>
</dbReference>
<dbReference type="AlphaFoldDB" id="A0A4Z2IN46"/>
<name>A0A4Z2IN46_9TELE</name>
<reference evidence="1 2" key="1">
    <citation type="submission" date="2019-03" db="EMBL/GenBank/DDBJ databases">
        <title>First draft genome of Liparis tanakae, snailfish: a comprehensive survey of snailfish specific genes.</title>
        <authorList>
            <person name="Kim W."/>
            <person name="Song I."/>
            <person name="Jeong J.-H."/>
            <person name="Kim D."/>
            <person name="Kim S."/>
            <person name="Ryu S."/>
            <person name="Song J.Y."/>
            <person name="Lee S.K."/>
        </authorList>
    </citation>
    <scope>NUCLEOTIDE SEQUENCE [LARGE SCALE GENOMIC DNA]</scope>
    <source>
        <tissue evidence="1">Muscle</tissue>
    </source>
</reference>
<protein>
    <submittedName>
        <fullName evidence="1">Uncharacterized protein</fullName>
    </submittedName>
</protein>
<comment type="caution">
    <text evidence="1">The sequence shown here is derived from an EMBL/GenBank/DDBJ whole genome shotgun (WGS) entry which is preliminary data.</text>
</comment>
<evidence type="ECO:0000313" key="2">
    <source>
        <dbReference type="Proteomes" id="UP000314294"/>
    </source>
</evidence>
<gene>
    <name evidence="1" type="ORF">EYF80_010294</name>
</gene>
<keyword evidence="2" id="KW-1185">Reference proteome</keyword>
<dbReference type="Proteomes" id="UP000314294">
    <property type="component" value="Unassembled WGS sequence"/>
</dbReference>
<proteinExistence type="predicted"/>
<accession>A0A4Z2IN46</accession>